<dbReference type="AlphaFoldDB" id="A0A225UGX5"/>
<gene>
    <name evidence="2" type="ORF">PHMEG_00038889</name>
</gene>
<evidence type="ECO:0000313" key="2">
    <source>
        <dbReference type="EMBL" id="OWY92200.1"/>
    </source>
</evidence>
<dbReference type="EMBL" id="NBNE01018585">
    <property type="protein sequence ID" value="OWY92200.1"/>
    <property type="molecule type" value="Genomic_DNA"/>
</dbReference>
<sequence>MTQSQLARVRAADKERKRLQRAKRSESQVERDRQQDNDRNQIAQSNRRDELSTEQQEQERSQNAEAHRARRKNMTVEGRCAVQEQDTAARQAAREAMPDEERQAIQENNTAAHQAARNTMTEEDHERHKEAERFRRRSCQYQKGLSYYKDFEPSIIPGGRHYFSRYTDGAQEHERLRRLYQNPGFKQLIRAYNNVSAFTSMGSSRFRPLNFDESITRRRSGVYNFRVQGYVSHRM</sequence>
<accession>A0A225UGX5</accession>
<keyword evidence="3" id="KW-1185">Reference proteome</keyword>
<feature type="region of interest" description="Disordered" evidence="1">
    <location>
        <begin position="1"/>
        <end position="101"/>
    </location>
</feature>
<organism evidence="2 3">
    <name type="scientific">Phytophthora megakarya</name>
    <dbReference type="NCBI Taxonomy" id="4795"/>
    <lineage>
        <taxon>Eukaryota</taxon>
        <taxon>Sar</taxon>
        <taxon>Stramenopiles</taxon>
        <taxon>Oomycota</taxon>
        <taxon>Peronosporomycetes</taxon>
        <taxon>Peronosporales</taxon>
        <taxon>Peronosporaceae</taxon>
        <taxon>Phytophthora</taxon>
    </lineage>
</organism>
<reference evidence="3" key="1">
    <citation type="submission" date="2017-03" db="EMBL/GenBank/DDBJ databases">
        <title>Phytopthora megakarya and P. palmivora, two closely related causual agents of cacao black pod achieved similar genome size and gene model numbers by different mechanisms.</title>
        <authorList>
            <person name="Ali S."/>
            <person name="Shao J."/>
            <person name="Larry D.J."/>
            <person name="Kronmiller B."/>
            <person name="Shen D."/>
            <person name="Strem M.D."/>
            <person name="Melnick R.L."/>
            <person name="Guiltinan M.J."/>
            <person name="Tyler B.M."/>
            <person name="Meinhardt L.W."/>
            <person name="Bailey B.A."/>
        </authorList>
    </citation>
    <scope>NUCLEOTIDE SEQUENCE [LARGE SCALE GENOMIC DNA]</scope>
    <source>
        <strain evidence="3">zdho120</strain>
    </source>
</reference>
<comment type="caution">
    <text evidence="2">The sequence shown here is derived from an EMBL/GenBank/DDBJ whole genome shotgun (WGS) entry which is preliminary data.</text>
</comment>
<feature type="compositionally biased region" description="Basic and acidic residues" evidence="1">
    <location>
        <begin position="92"/>
        <end position="101"/>
    </location>
</feature>
<keyword evidence="2" id="KW-0347">Helicase</keyword>
<dbReference type="Proteomes" id="UP000198211">
    <property type="component" value="Unassembled WGS sequence"/>
</dbReference>
<evidence type="ECO:0000313" key="3">
    <source>
        <dbReference type="Proteomes" id="UP000198211"/>
    </source>
</evidence>
<feature type="compositionally biased region" description="Basic and acidic residues" evidence="1">
    <location>
        <begin position="46"/>
        <end position="67"/>
    </location>
</feature>
<keyword evidence="2" id="KW-0067">ATP-binding</keyword>
<dbReference type="OrthoDB" id="128910at2759"/>
<keyword evidence="2" id="KW-0378">Hydrolase</keyword>
<evidence type="ECO:0000256" key="1">
    <source>
        <dbReference type="SAM" id="MobiDB-lite"/>
    </source>
</evidence>
<protein>
    <submittedName>
        <fullName evidence="2">Helitron helicase</fullName>
    </submittedName>
</protein>
<proteinExistence type="predicted"/>
<name>A0A225UGX5_9STRA</name>
<dbReference type="GO" id="GO:0004386">
    <property type="term" value="F:helicase activity"/>
    <property type="evidence" value="ECO:0007669"/>
    <property type="project" value="UniProtKB-KW"/>
</dbReference>
<keyword evidence="2" id="KW-0547">Nucleotide-binding</keyword>
<feature type="compositionally biased region" description="Basic and acidic residues" evidence="1">
    <location>
        <begin position="23"/>
        <end position="39"/>
    </location>
</feature>